<comment type="caution">
    <text evidence="2">The sequence shown here is derived from an EMBL/GenBank/DDBJ whole genome shotgun (WGS) entry which is preliminary data.</text>
</comment>
<accession>A0A8S1XVM4</accession>
<proteinExistence type="predicted"/>
<protein>
    <submittedName>
        <fullName evidence="2">Uncharacterized protein</fullName>
    </submittedName>
</protein>
<dbReference type="AlphaFoldDB" id="A0A8S1XVM4"/>
<keyword evidence="3" id="KW-1185">Reference proteome</keyword>
<name>A0A8S1XVM4_9CILI</name>
<evidence type="ECO:0000256" key="1">
    <source>
        <dbReference type="SAM" id="MobiDB-lite"/>
    </source>
</evidence>
<dbReference type="CDD" id="cd00167">
    <property type="entry name" value="SANT"/>
    <property type="match status" value="1"/>
</dbReference>
<gene>
    <name evidence="2" type="ORF">PPENT_87.1.T1390131</name>
</gene>
<evidence type="ECO:0000313" key="3">
    <source>
        <dbReference type="Proteomes" id="UP000689195"/>
    </source>
</evidence>
<feature type="region of interest" description="Disordered" evidence="1">
    <location>
        <begin position="1"/>
        <end position="27"/>
    </location>
</feature>
<dbReference type="EMBL" id="CAJJDO010000139">
    <property type="protein sequence ID" value="CAD8205087.1"/>
    <property type="molecule type" value="Genomic_DNA"/>
</dbReference>
<organism evidence="2 3">
    <name type="scientific">Paramecium pentaurelia</name>
    <dbReference type="NCBI Taxonomy" id="43138"/>
    <lineage>
        <taxon>Eukaryota</taxon>
        <taxon>Sar</taxon>
        <taxon>Alveolata</taxon>
        <taxon>Ciliophora</taxon>
        <taxon>Intramacronucleata</taxon>
        <taxon>Oligohymenophorea</taxon>
        <taxon>Peniculida</taxon>
        <taxon>Parameciidae</taxon>
        <taxon>Paramecium</taxon>
    </lineage>
</organism>
<evidence type="ECO:0000313" key="2">
    <source>
        <dbReference type="EMBL" id="CAD8205087.1"/>
    </source>
</evidence>
<reference evidence="2" key="1">
    <citation type="submission" date="2021-01" db="EMBL/GenBank/DDBJ databases">
        <authorList>
            <consortium name="Genoscope - CEA"/>
            <person name="William W."/>
        </authorList>
    </citation>
    <scope>NUCLEOTIDE SEQUENCE</scope>
</reference>
<sequence length="165" mass="19513">MVQNDSEATKQSSELQTGSKKITKQQGHWNQIEHNTYLKFLQENANHTKGQRLFKKMSQVVATRTPSQCRQEPIIQDRITKNLIHKRPNLILRIQDYYGDPNNMPEATLLYTNNLMNLEIDMSFVFILKYCQFYFKDSIIAIKNLYNLLDSNQVFPFLLLYPFFL</sequence>
<dbReference type="Proteomes" id="UP000689195">
    <property type="component" value="Unassembled WGS sequence"/>
</dbReference>
<dbReference type="InterPro" id="IPR001005">
    <property type="entry name" value="SANT/Myb"/>
</dbReference>
<dbReference type="OrthoDB" id="290675at2759"/>